<accession>G4TBT6</accession>
<feature type="signal peptide" evidence="1">
    <location>
        <begin position="1"/>
        <end position="19"/>
    </location>
</feature>
<keyword evidence="1" id="KW-0732">Signal</keyword>
<dbReference type="Proteomes" id="UP000007148">
    <property type="component" value="Unassembled WGS sequence"/>
</dbReference>
<evidence type="ECO:0000256" key="1">
    <source>
        <dbReference type="SAM" id="SignalP"/>
    </source>
</evidence>
<dbReference type="AlphaFoldDB" id="G4TBT6"/>
<proteinExistence type="predicted"/>
<evidence type="ECO:0000313" key="2">
    <source>
        <dbReference type="EMBL" id="CCA68787.1"/>
    </source>
</evidence>
<comment type="caution">
    <text evidence="2">The sequence shown here is derived from an EMBL/GenBank/DDBJ whole genome shotgun (WGS) entry which is preliminary data.</text>
</comment>
<dbReference type="HOGENOM" id="CLU_1876223_0_0_1"/>
<keyword evidence="3" id="KW-1185">Reference proteome</keyword>
<name>G4TBT6_SERID</name>
<feature type="chain" id="PRO_5003468647" evidence="1">
    <location>
        <begin position="20"/>
        <end position="136"/>
    </location>
</feature>
<evidence type="ECO:0000313" key="3">
    <source>
        <dbReference type="Proteomes" id="UP000007148"/>
    </source>
</evidence>
<sequence length="136" mass="14569">MLFVQSLVALTLIFSLGFATTLHPSVGHTSLNITKGDTVDVWVVLDPQNFISYYVVAENPNGTCTVVGGVSNAPILSSPVGLNTSTTMPVHLDDLSEDSLCIGTGGPTYFNVQFKPEQAGSYVLHHQFHYISNIGI</sequence>
<reference evidence="2 3" key="1">
    <citation type="journal article" date="2011" name="PLoS Pathog.">
        <title>Endophytic Life Strategies Decoded by Genome and Transcriptome Analyses of the Mutualistic Root Symbiont Piriformospora indica.</title>
        <authorList>
            <person name="Zuccaro A."/>
            <person name="Lahrmann U."/>
            <person name="Guldener U."/>
            <person name="Langen G."/>
            <person name="Pfiffi S."/>
            <person name="Biedenkopf D."/>
            <person name="Wong P."/>
            <person name="Samans B."/>
            <person name="Grimm C."/>
            <person name="Basiewicz M."/>
            <person name="Murat C."/>
            <person name="Martin F."/>
            <person name="Kogel K.H."/>
        </authorList>
    </citation>
    <scope>NUCLEOTIDE SEQUENCE [LARGE SCALE GENOMIC DNA]</scope>
    <source>
        <strain evidence="2 3">DSM 11827</strain>
    </source>
</reference>
<dbReference type="EMBL" id="CAFZ01000040">
    <property type="protein sequence ID" value="CCA68787.1"/>
    <property type="molecule type" value="Genomic_DNA"/>
</dbReference>
<protein>
    <submittedName>
        <fullName evidence="2">Uncharacterized protein</fullName>
    </submittedName>
</protein>
<dbReference type="InParanoid" id="G4TBT6"/>
<organism evidence="2 3">
    <name type="scientific">Serendipita indica (strain DSM 11827)</name>
    <name type="common">Root endophyte fungus</name>
    <name type="synonym">Piriformospora indica</name>
    <dbReference type="NCBI Taxonomy" id="1109443"/>
    <lineage>
        <taxon>Eukaryota</taxon>
        <taxon>Fungi</taxon>
        <taxon>Dikarya</taxon>
        <taxon>Basidiomycota</taxon>
        <taxon>Agaricomycotina</taxon>
        <taxon>Agaricomycetes</taxon>
        <taxon>Sebacinales</taxon>
        <taxon>Serendipitaceae</taxon>
        <taxon>Serendipita</taxon>
    </lineage>
</organism>
<gene>
    <name evidence="2" type="ORF">PIIN_02649</name>
</gene>